<sequence length="246" mass="27237">MSKKVLCIDFGNTRQKAALFINDVLTHTIYFDERDVAGSLFEAVKFYQPTHSILSSVINHSPDVEVLLAEMTRFHLLNPKTSKLPITTPVGKPETIGADRLALCSAAVTMNPNQNNLIIGLGTAITYNFTNVKNEFLGGGISPGMYMRMRALNDFTAKLPIVQPEWNVPLVGYDTKTNIQSGVVLGIAHEIDGFVERYRQKYNAFNVLLTGGDAVHLATHLKSKIFADTELLFKGLYAISQINFND</sequence>
<evidence type="ECO:0000256" key="1">
    <source>
        <dbReference type="ARBA" id="ARBA00001206"/>
    </source>
</evidence>
<evidence type="ECO:0000256" key="15">
    <source>
        <dbReference type="ARBA" id="ARBA00040883"/>
    </source>
</evidence>
<comment type="caution">
    <text evidence="17">The sequence shown here is derived from an EMBL/GenBank/DDBJ whole genome shotgun (WGS) entry which is preliminary data.</text>
</comment>
<dbReference type="SUPFAM" id="SSF53067">
    <property type="entry name" value="Actin-like ATPase domain"/>
    <property type="match status" value="2"/>
</dbReference>
<comment type="subunit">
    <text evidence="5 16">Homodimer.</text>
</comment>
<evidence type="ECO:0000256" key="4">
    <source>
        <dbReference type="ARBA" id="ARBA00005225"/>
    </source>
</evidence>
<comment type="similarity">
    <text evidence="14 16">Belongs to the type III pantothenate kinase family.</text>
</comment>
<dbReference type="EMBL" id="JAQGEF010000016">
    <property type="protein sequence ID" value="MDA3615713.1"/>
    <property type="molecule type" value="Genomic_DNA"/>
</dbReference>
<reference evidence="17 18" key="1">
    <citation type="submission" date="2022-12" db="EMBL/GenBank/DDBJ databases">
        <title>Chitinophagaceae gen. sp. nov., a new member of the family Chitinophagaceae, isolated from soil in a chemical factory.</title>
        <authorList>
            <person name="Ke Z."/>
        </authorList>
    </citation>
    <scope>NUCLEOTIDE SEQUENCE [LARGE SCALE GENOMIC DNA]</scope>
    <source>
        <strain evidence="17 18">LY-5</strain>
    </source>
</reference>
<name>A0ABT4ULQ0_9BACT</name>
<accession>A0ABT4ULQ0</accession>
<comment type="pathway">
    <text evidence="4 16">Cofactor biosynthesis; coenzyme A biosynthesis; CoA from (R)-pantothenate: step 1/5.</text>
</comment>
<keyword evidence="10 16" id="KW-0418">Kinase</keyword>
<dbReference type="InterPro" id="IPR043129">
    <property type="entry name" value="ATPase_NBD"/>
</dbReference>
<dbReference type="EC" id="2.7.1.33" evidence="6 16"/>
<dbReference type="PANTHER" id="PTHR34265">
    <property type="entry name" value="TYPE III PANTOTHENATE KINASE"/>
    <property type="match status" value="1"/>
</dbReference>
<evidence type="ECO:0000256" key="14">
    <source>
        <dbReference type="ARBA" id="ARBA00038036"/>
    </source>
</evidence>
<dbReference type="CDD" id="cd24015">
    <property type="entry name" value="ASKHA_NBD_PanK-III"/>
    <property type="match status" value="1"/>
</dbReference>
<dbReference type="Pfam" id="PF03309">
    <property type="entry name" value="Pan_kinase"/>
    <property type="match status" value="1"/>
</dbReference>
<evidence type="ECO:0000313" key="18">
    <source>
        <dbReference type="Proteomes" id="UP001210231"/>
    </source>
</evidence>
<feature type="binding site" evidence="16">
    <location>
        <position position="175"/>
    </location>
    <ligand>
        <name>substrate</name>
    </ligand>
</feature>
<evidence type="ECO:0000256" key="7">
    <source>
        <dbReference type="ARBA" id="ARBA00022490"/>
    </source>
</evidence>
<comment type="catalytic activity">
    <reaction evidence="1 16">
        <text>(R)-pantothenate + ATP = (R)-4'-phosphopantothenate + ADP + H(+)</text>
        <dbReference type="Rhea" id="RHEA:16373"/>
        <dbReference type="ChEBI" id="CHEBI:10986"/>
        <dbReference type="ChEBI" id="CHEBI:15378"/>
        <dbReference type="ChEBI" id="CHEBI:29032"/>
        <dbReference type="ChEBI" id="CHEBI:30616"/>
        <dbReference type="ChEBI" id="CHEBI:456216"/>
        <dbReference type="EC" id="2.7.1.33"/>
    </reaction>
</comment>
<feature type="binding site" evidence="16">
    <location>
        <begin position="9"/>
        <end position="16"/>
    </location>
    <ligand>
        <name>ATP</name>
        <dbReference type="ChEBI" id="CHEBI:30616"/>
    </ligand>
</feature>
<protein>
    <recommendedName>
        <fullName evidence="15 16">Type III pantothenate kinase</fullName>
        <ecNumber evidence="6 16">2.7.1.33</ecNumber>
    </recommendedName>
    <alternativeName>
        <fullName evidence="16">PanK-III</fullName>
    </alternativeName>
    <alternativeName>
        <fullName evidence="16">Pantothenic acid kinase</fullName>
    </alternativeName>
</protein>
<keyword evidence="18" id="KW-1185">Reference proteome</keyword>
<organism evidence="17 18">
    <name type="scientific">Polluticaenibacter yanchengensis</name>
    <dbReference type="NCBI Taxonomy" id="3014562"/>
    <lineage>
        <taxon>Bacteria</taxon>
        <taxon>Pseudomonadati</taxon>
        <taxon>Bacteroidota</taxon>
        <taxon>Chitinophagia</taxon>
        <taxon>Chitinophagales</taxon>
        <taxon>Chitinophagaceae</taxon>
        <taxon>Polluticaenibacter</taxon>
    </lineage>
</organism>
<evidence type="ECO:0000313" key="17">
    <source>
        <dbReference type="EMBL" id="MDA3615713.1"/>
    </source>
</evidence>
<keyword evidence="12 16" id="KW-0630">Potassium</keyword>
<dbReference type="Gene3D" id="3.30.420.40">
    <property type="match status" value="1"/>
</dbReference>
<comment type="caution">
    <text evidence="16">Lacks conserved residue(s) required for the propagation of feature annotation.</text>
</comment>
<evidence type="ECO:0000256" key="2">
    <source>
        <dbReference type="ARBA" id="ARBA00001958"/>
    </source>
</evidence>
<gene>
    <name evidence="16" type="primary">coaX</name>
    <name evidence="17" type="ORF">O3P16_12900</name>
</gene>
<evidence type="ECO:0000256" key="9">
    <source>
        <dbReference type="ARBA" id="ARBA00022741"/>
    </source>
</evidence>
<proteinExistence type="inferred from homology"/>
<evidence type="ECO:0000256" key="3">
    <source>
        <dbReference type="ARBA" id="ARBA00004496"/>
    </source>
</evidence>
<dbReference type="GO" id="GO:0004594">
    <property type="term" value="F:pantothenate kinase activity"/>
    <property type="evidence" value="ECO:0007669"/>
    <property type="project" value="UniProtKB-EC"/>
</dbReference>
<dbReference type="Proteomes" id="UP001210231">
    <property type="component" value="Unassembled WGS sequence"/>
</dbReference>
<comment type="function">
    <text evidence="16">Catalyzes the phosphorylation of pantothenate (Pan), the first step in CoA biosynthesis.</text>
</comment>
<evidence type="ECO:0000256" key="11">
    <source>
        <dbReference type="ARBA" id="ARBA00022840"/>
    </source>
</evidence>
<evidence type="ECO:0000256" key="5">
    <source>
        <dbReference type="ARBA" id="ARBA00011738"/>
    </source>
</evidence>
<evidence type="ECO:0000256" key="12">
    <source>
        <dbReference type="ARBA" id="ARBA00022958"/>
    </source>
</evidence>
<evidence type="ECO:0000256" key="6">
    <source>
        <dbReference type="ARBA" id="ARBA00012102"/>
    </source>
</evidence>
<dbReference type="NCBIfam" id="TIGR00671">
    <property type="entry name" value="baf"/>
    <property type="match status" value="1"/>
</dbReference>
<evidence type="ECO:0000256" key="10">
    <source>
        <dbReference type="ARBA" id="ARBA00022777"/>
    </source>
</evidence>
<comment type="cofactor">
    <cofactor evidence="16">
        <name>NH4(+)</name>
        <dbReference type="ChEBI" id="CHEBI:28938"/>
    </cofactor>
    <cofactor evidence="16">
        <name>K(+)</name>
        <dbReference type="ChEBI" id="CHEBI:29103"/>
    </cofactor>
    <text evidence="16">A monovalent cation. Ammonium or potassium.</text>
</comment>
<keyword evidence="11 16" id="KW-0067">ATP-binding</keyword>
<comment type="cofactor">
    <cofactor evidence="2">
        <name>K(+)</name>
        <dbReference type="ChEBI" id="CHEBI:29103"/>
    </cofactor>
</comment>
<keyword evidence="8 16" id="KW-0808">Transferase</keyword>
<comment type="subcellular location">
    <subcellularLocation>
        <location evidence="3 16">Cytoplasm</location>
    </subcellularLocation>
</comment>
<keyword evidence="7 16" id="KW-0963">Cytoplasm</keyword>
<evidence type="ECO:0000256" key="8">
    <source>
        <dbReference type="ARBA" id="ARBA00022679"/>
    </source>
</evidence>
<dbReference type="HAMAP" id="MF_01274">
    <property type="entry name" value="Pantothen_kinase_3"/>
    <property type="match status" value="1"/>
</dbReference>
<keyword evidence="13 16" id="KW-0173">Coenzyme A biosynthesis</keyword>
<keyword evidence="9 16" id="KW-0547">Nucleotide-binding</keyword>
<dbReference type="InterPro" id="IPR004619">
    <property type="entry name" value="Type_III_PanK"/>
</dbReference>
<feature type="active site" description="Proton acceptor" evidence="16">
    <location>
        <position position="99"/>
    </location>
</feature>
<feature type="binding site" evidence="16">
    <location>
        <begin position="97"/>
        <end position="100"/>
    </location>
    <ligand>
        <name>substrate</name>
    </ligand>
</feature>
<evidence type="ECO:0000256" key="13">
    <source>
        <dbReference type="ARBA" id="ARBA00022993"/>
    </source>
</evidence>
<dbReference type="PANTHER" id="PTHR34265:SF1">
    <property type="entry name" value="TYPE III PANTOTHENATE KINASE"/>
    <property type="match status" value="1"/>
</dbReference>
<dbReference type="RefSeq" id="WP_407032039.1">
    <property type="nucleotide sequence ID" value="NZ_JAQGEF010000016.1"/>
</dbReference>
<evidence type="ECO:0000256" key="16">
    <source>
        <dbReference type="HAMAP-Rule" id="MF_01274"/>
    </source>
</evidence>
<feature type="binding site" evidence="16">
    <location>
        <position position="123"/>
    </location>
    <ligand>
        <name>ATP</name>
        <dbReference type="ChEBI" id="CHEBI:30616"/>
    </ligand>
</feature>